<accession>A0A9E2KEB5</accession>
<evidence type="ECO:0000313" key="1">
    <source>
        <dbReference type="EMBL" id="MBU3813547.1"/>
    </source>
</evidence>
<comment type="caution">
    <text evidence="1">The sequence shown here is derived from an EMBL/GenBank/DDBJ whole genome shotgun (WGS) entry which is preliminary data.</text>
</comment>
<dbReference type="Gene3D" id="1.10.1750.10">
    <property type="match status" value="1"/>
</dbReference>
<dbReference type="AlphaFoldDB" id="A0A9E2KEB5"/>
<dbReference type="InterPro" id="IPR010921">
    <property type="entry name" value="Trp_repressor/repl_initiator"/>
</dbReference>
<gene>
    <name evidence="1" type="ORF">H9791_03440</name>
</gene>
<sequence>MCKSEIFAEILQAVSRETEVSASQILSSCKHTEVVDARCIYVKLLSERGFYPVQIAVYMRKTPASIRYLLGHYEARLSTNKMIAIYAQNVRKQLKNNLFPST</sequence>
<proteinExistence type="predicted"/>
<evidence type="ECO:0000313" key="2">
    <source>
        <dbReference type="Proteomes" id="UP000824236"/>
    </source>
</evidence>
<dbReference type="Proteomes" id="UP000824236">
    <property type="component" value="Unassembled WGS sequence"/>
</dbReference>
<protein>
    <submittedName>
        <fullName evidence="1">Uncharacterized protein</fullName>
    </submittedName>
</protein>
<reference evidence="1" key="2">
    <citation type="submission" date="2021-04" db="EMBL/GenBank/DDBJ databases">
        <authorList>
            <person name="Gilroy R."/>
        </authorList>
    </citation>
    <scope>NUCLEOTIDE SEQUENCE</scope>
    <source>
        <strain evidence="1">B3-3758</strain>
    </source>
</reference>
<reference evidence="1" key="1">
    <citation type="journal article" date="2021" name="PeerJ">
        <title>Extensive microbial diversity within the chicken gut microbiome revealed by metagenomics and culture.</title>
        <authorList>
            <person name="Gilroy R."/>
            <person name="Ravi A."/>
            <person name="Getino M."/>
            <person name="Pursley I."/>
            <person name="Horton D.L."/>
            <person name="Alikhan N.F."/>
            <person name="Baker D."/>
            <person name="Gharbi K."/>
            <person name="Hall N."/>
            <person name="Watson M."/>
            <person name="Adriaenssens E.M."/>
            <person name="Foster-Nyarko E."/>
            <person name="Jarju S."/>
            <person name="Secka A."/>
            <person name="Antonio M."/>
            <person name="Oren A."/>
            <person name="Chaudhuri R.R."/>
            <person name="La Ragione R."/>
            <person name="Hildebrand F."/>
            <person name="Pallen M.J."/>
        </authorList>
    </citation>
    <scope>NUCLEOTIDE SEQUENCE</scope>
    <source>
        <strain evidence="1">B3-3758</strain>
    </source>
</reference>
<organism evidence="1 2">
    <name type="scientific">Candidatus Bacteroides intestinipullorum</name>
    <dbReference type="NCBI Taxonomy" id="2838471"/>
    <lineage>
        <taxon>Bacteria</taxon>
        <taxon>Pseudomonadati</taxon>
        <taxon>Bacteroidota</taxon>
        <taxon>Bacteroidia</taxon>
        <taxon>Bacteroidales</taxon>
        <taxon>Bacteroidaceae</taxon>
        <taxon>Bacteroides</taxon>
    </lineage>
</organism>
<dbReference type="SUPFAM" id="SSF48295">
    <property type="entry name" value="TrpR-like"/>
    <property type="match status" value="1"/>
</dbReference>
<dbReference type="EMBL" id="JAHLFO010000040">
    <property type="protein sequence ID" value="MBU3813547.1"/>
    <property type="molecule type" value="Genomic_DNA"/>
</dbReference>
<dbReference type="GO" id="GO:0043565">
    <property type="term" value="F:sequence-specific DNA binding"/>
    <property type="evidence" value="ECO:0007669"/>
    <property type="project" value="InterPro"/>
</dbReference>
<name>A0A9E2KEB5_9BACE</name>